<dbReference type="AlphaFoldDB" id="A0ABD4ZB21"/>
<evidence type="ECO:0000259" key="2">
    <source>
        <dbReference type="Pfam" id="PF00984"/>
    </source>
</evidence>
<dbReference type="Pfam" id="PF00984">
    <property type="entry name" value="UDPG_MGDP_dh"/>
    <property type="match status" value="1"/>
</dbReference>
<dbReference type="Gene3D" id="3.40.50.720">
    <property type="entry name" value="NAD(P)-binding Rossmann-like Domain"/>
    <property type="match status" value="2"/>
</dbReference>
<dbReference type="InterPro" id="IPR008927">
    <property type="entry name" value="6-PGluconate_DH-like_C_sf"/>
</dbReference>
<dbReference type="SUPFAM" id="SSF48179">
    <property type="entry name" value="6-phosphogluconate dehydrogenase C-terminal domain-like"/>
    <property type="match status" value="1"/>
</dbReference>
<evidence type="ECO:0000313" key="3">
    <source>
        <dbReference type="EMBL" id="MDK6029303.1"/>
    </source>
</evidence>
<protein>
    <submittedName>
        <fullName evidence="3">GDP-mannose dehydrogenase</fullName>
    </submittedName>
</protein>
<feature type="domain" description="UDP-glucose/GDP-mannose dehydrogenase dimerisation" evidence="2">
    <location>
        <begin position="155"/>
        <end position="240"/>
    </location>
</feature>
<reference evidence="3 4" key="1">
    <citation type="submission" date="2023-05" db="EMBL/GenBank/DDBJ databases">
        <title>A new hyperthermophilic archaea 'Ignisphaera cupida' sp. nov. and description of the family 'Ignisphaeraceae' fam. nov.</title>
        <authorList>
            <person name="Podosokorskaya O.A."/>
            <person name="Elcheninov A.G."/>
            <person name="Klukina A."/>
            <person name="Merkel A.Y."/>
        </authorList>
    </citation>
    <scope>NUCLEOTIDE SEQUENCE [LARGE SCALE GENOMIC DNA]</scope>
    <source>
        <strain evidence="3 4">4213-co</strain>
    </source>
</reference>
<dbReference type="PANTHER" id="PTHR43491:SF2">
    <property type="entry name" value="UDP-N-ACETYL-D-MANNOSAMINE DEHYDROGENASE"/>
    <property type="match status" value="1"/>
</dbReference>
<gene>
    <name evidence="3" type="ORF">QPL79_08005</name>
</gene>
<dbReference type="PANTHER" id="PTHR43491">
    <property type="entry name" value="UDP-N-ACETYL-D-MANNOSAMINE DEHYDROGENASE"/>
    <property type="match status" value="1"/>
</dbReference>
<dbReference type="Proteomes" id="UP001529235">
    <property type="component" value="Unassembled WGS sequence"/>
</dbReference>
<dbReference type="InterPro" id="IPR014026">
    <property type="entry name" value="UDP-Glc/GDP-Man_DH_dimer"/>
</dbReference>
<proteinExistence type="inferred from homology"/>
<sequence length="273" mass="31770">MDKTVVIGLGEVGNAIYKVLSQSGKFEVYGFDIDTAKTVNKLEEIPQSIDFMHIAIPYTSKFVDIVKQYANMFKPRYIIIHSTVAPGTTREVYKQVSIPTAFSPVRGKHPNIVKHLYFWTKWIASIPGNELSVFVLHLILAGFKVREYVGDPETLELAKLWETTYRAIMIASWQEIHRIATRFNADMETIMEFIAEVHEVLHDRPLYYPDYIGGHCLIPNTRILHKAFPSKLLEFVLESNEKRIEELKVEKIRNDIEKMKLIVQRYINRDYYT</sequence>
<dbReference type="EMBL" id="JASNVW010000006">
    <property type="protein sequence ID" value="MDK6029303.1"/>
    <property type="molecule type" value="Genomic_DNA"/>
</dbReference>
<accession>A0ABD4ZB21</accession>
<dbReference type="SUPFAM" id="SSF51735">
    <property type="entry name" value="NAD(P)-binding Rossmann-fold domains"/>
    <property type="match status" value="1"/>
</dbReference>
<name>A0ABD4ZB21_9CREN</name>
<evidence type="ECO:0000313" key="4">
    <source>
        <dbReference type="Proteomes" id="UP001529235"/>
    </source>
</evidence>
<keyword evidence="4" id="KW-1185">Reference proteome</keyword>
<dbReference type="RefSeq" id="WP_285274290.1">
    <property type="nucleotide sequence ID" value="NZ_JASNVW010000006.1"/>
</dbReference>
<comment type="similarity">
    <text evidence="1">Belongs to the UDP-glucose/GDP-mannose dehydrogenase family.</text>
</comment>
<evidence type="ECO:0000256" key="1">
    <source>
        <dbReference type="ARBA" id="ARBA00006601"/>
    </source>
</evidence>
<organism evidence="3 4">
    <name type="scientific">Ignisphaera cupida</name>
    <dbReference type="NCBI Taxonomy" id="3050454"/>
    <lineage>
        <taxon>Archaea</taxon>
        <taxon>Thermoproteota</taxon>
        <taxon>Thermoprotei</taxon>
        <taxon>Desulfurococcales</taxon>
        <taxon>Desulfurococcaceae</taxon>
        <taxon>Ignisphaera</taxon>
    </lineage>
</organism>
<dbReference type="InterPro" id="IPR028359">
    <property type="entry name" value="UDP_ManNAc/GlcNAc_DH"/>
</dbReference>
<comment type="caution">
    <text evidence="3">The sequence shown here is derived from an EMBL/GenBank/DDBJ whole genome shotgun (WGS) entry which is preliminary data.</text>
</comment>
<dbReference type="InterPro" id="IPR036291">
    <property type="entry name" value="NAD(P)-bd_dom_sf"/>
</dbReference>